<evidence type="ECO:0000256" key="6">
    <source>
        <dbReference type="SAM" id="MobiDB-lite"/>
    </source>
</evidence>
<dbReference type="InterPro" id="IPR007627">
    <property type="entry name" value="RNA_pol_sigma70_r2"/>
</dbReference>
<accession>A0A2V5KSD1</accession>
<evidence type="ECO:0000256" key="4">
    <source>
        <dbReference type="ARBA" id="ARBA00023125"/>
    </source>
</evidence>
<dbReference type="Proteomes" id="UP000247476">
    <property type="component" value="Unassembled WGS sequence"/>
</dbReference>
<dbReference type="SUPFAM" id="SSF88946">
    <property type="entry name" value="Sigma2 domain of RNA polymerase sigma factors"/>
    <property type="match status" value="1"/>
</dbReference>
<gene>
    <name evidence="9" type="ORF">DLM86_13710</name>
</gene>
<dbReference type="InterPro" id="IPR007630">
    <property type="entry name" value="RNA_pol_sigma70_r4"/>
</dbReference>
<evidence type="ECO:0000256" key="5">
    <source>
        <dbReference type="ARBA" id="ARBA00023163"/>
    </source>
</evidence>
<evidence type="ECO:0000313" key="9">
    <source>
        <dbReference type="EMBL" id="PYI54517.1"/>
    </source>
</evidence>
<dbReference type="SUPFAM" id="SSF88659">
    <property type="entry name" value="Sigma3 and sigma4 domains of RNA polymerase sigma factors"/>
    <property type="match status" value="1"/>
</dbReference>
<dbReference type="RefSeq" id="WP_110840574.1">
    <property type="nucleotide sequence ID" value="NZ_QJVJ01000005.1"/>
</dbReference>
<dbReference type="InterPro" id="IPR039425">
    <property type="entry name" value="RNA_pol_sigma-70-like"/>
</dbReference>
<dbReference type="OrthoDB" id="9784272at2"/>
<dbReference type="GO" id="GO:0006352">
    <property type="term" value="P:DNA-templated transcription initiation"/>
    <property type="evidence" value="ECO:0007669"/>
    <property type="project" value="InterPro"/>
</dbReference>
<keyword evidence="3" id="KW-0731">Sigma factor</keyword>
<evidence type="ECO:0000256" key="2">
    <source>
        <dbReference type="ARBA" id="ARBA00023015"/>
    </source>
</evidence>
<dbReference type="AlphaFoldDB" id="A0A2V5KSD1"/>
<dbReference type="Gene3D" id="1.10.10.10">
    <property type="entry name" value="Winged helix-like DNA-binding domain superfamily/Winged helix DNA-binding domain"/>
    <property type="match status" value="1"/>
</dbReference>
<evidence type="ECO:0000256" key="3">
    <source>
        <dbReference type="ARBA" id="ARBA00023082"/>
    </source>
</evidence>
<dbReference type="InterPro" id="IPR014284">
    <property type="entry name" value="RNA_pol_sigma-70_dom"/>
</dbReference>
<sequence length="189" mass="22317">MHKATDGELMRQVRQKDRAAFEQLYDRYVKLVYSFALKSTRNEQAAKEVVQLVFTRLWTTESGYDPEKGQFANWIITITRNIAIDHLRKQRRHDSSVSIEPDQWANIPDDSGRTPEEEIGRRWVREEVRGAYHMLSEHQIRLIERVYWEGYTLSEVAQMNNEPLGTIKSRLHQSLKVLRKHLTPKKEGI</sequence>
<dbReference type="Pfam" id="PF04542">
    <property type="entry name" value="Sigma70_r2"/>
    <property type="match status" value="1"/>
</dbReference>
<name>A0A2V5KSD1_9BACL</name>
<evidence type="ECO:0000313" key="10">
    <source>
        <dbReference type="Proteomes" id="UP000247476"/>
    </source>
</evidence>
<comment type="caution">
    <text evidence="9">The sequence shown here is derived from an EMBL/GenBank/DDBJ whole genome shotgun (WGS) entry which is preliminary data.</text>
</comment>
<protein>
    <submittedName>
        <fullName evidence="9">RNA polymerase</fullName>
    </submittedName>
</protein>
<dbReference type="GO" id="GO:0003677">
    <property type="term" value="F:DNA binding"/>
    <property type="evidence" value="ECO:0007669"/>
    <property type="project" value="UniProtKB-KW"/>
</dbReference>
<dbReference type="PANTHER" id="PTHR43133:SF62">
    <property type="entry name" value="RNA POLYMERASE SIGMA FACTOR SIGZ"/>
    <property type="match status" value="1"/>
</dbReference>
<dbReference type="PANTHER" id="PTHR43133">
    <property type="entry name" value="RNA POLYMERASE ECF-TYPE SIGMA FACTO"/>
    <property type="match status" value="1"/>
</dbReference>
<evidence type="ECO:0000259" key="7">
    <source>
        <dbReference type="Pfam" id="PF04542"/>
    </source>
</evidence>
<proteinExistence type="inferred from homology"/>
<keyword evidence="4" id="KW-0238">DNA-binding</keyword>
<feature type="region of interest" description="Disordered" evidence="6">
    <location>
        <begin position="98"/>
        <end position="118"/>
    </location>
</feature>
<keyword evidence="10" id="KW-1185">Reference proteome</keyword>
<dbReference type="InterPro" id="IPR013324">
    <property type="entry name" value="RNA_pol_sigma_r3/r4-like"/>
</dbReference>
<dbReference type="Pfam" id="PF04545">
    <property type="entry name" value="Sigma70_r4"/>
    <property type="match status" value="1"/>
</dbReference>
<dbReference type="EMBL" id="QJVJ01000005">
    <property type="protein sequence ID" value="PYI54517.1"/>
    <property type="molecule type" value="Genomic_DNA"/>
</dbReference>
<dbReference type="NCBIfam" id="TIGR02937">
    <property type="entry name" value="sigma70-ECF"/>
    <property type="match status" value="1"/>
</dbReference>
<comment type="similarity">
    <text evidence="1">Belongs to the sigma-70 factor family. ECF subfamily.</text>
</comment>
<dbReference type="Gene3D" id="1.10.1740.10">
    <property type="match status" value="1"/>
</dbReference>
<dbReference type="InterPro" id="IPR013325">
    <property type="entry name" value="RNA_pol_sigma_r2"/>
</dbReference>
<keyword evidence="5" id="KW-0804">Transcription</keyword>
<feature type="domain" description="RNA polymerase sigma-70 region 2" evidence="7">
    <location>
        <begin position="24"/>
        <end position="92"/>
    </location>
</feature>
<organism evidence="9 10">
    <name type="scientific">Paenibacillus flagellatus</name>
    <dbReference type="NCBI Taxonomy" id="2211139"/>
    <lineage>
        <taxon>Bacteria</taxon>
        <taxon>Bacillati</taxon>
        <taxon>Bacillota</taxon>
        <taxon>Bacilli</taxon>
        <taxon>Bacillales</taxon>
        <taxon>Paenibacillaceae</taxon>
        <taxon>Paenibacillus</taxon>
    </lineage>
</organism>
<keyword evidence="2" id="KW-0805">Transcription regulation</keyword>
<feature type="domain" description="RNA polymerase sigma-70 region 4" evidence="8">
    <location>
        <begin position="135"/>
        <end position="180"/>
    </location>
</feature>
<dbReference type="InterPro" id="IPR036388">
    <property type="entry name" value="WH-like_DNA-bd_sf"/>
</dbReference>
<evidence type="ECO:0000256" key="1">
    <source>
        <dbReference type="ARBA" id="ARBA00010641"/>
    </source>
</evidence>
<dbReference type="GO" id="GO:0016987">
    <property type="term" value="F:sigma factor activity"/>
    <property type="evidence" value="ECO:0007669"/>
    <property type="project" value="UniProtKB-KW"/>
</dbReference>
<reference evidence="9 10" key="1">
    <citation type="submission" date="2018-05" db="EMBL/GenBank/DDBJ databases">
        <title>Paenibacillus flagellatus sp. nov., isolated from selenium mineral soil.</title>
        <authorList>
            <person name="Dai X."/>
        </authorList>
    </citation>
    <scope>NUCLEOTIDE SEQUENCE [LARGE SCALE GENOMIC DNA]</scope>
    <source>
        <strain evidence="9 10">DXL2</strain>
    </source>
</reference>
<evidence type="ECO:0000259" key="8">
    <source>
        <dbReference type="Pfam" id="PF04545"/>
    </source>
</evidence>